<evidence type="ECO:0000256" key="2">
    <source>
        <dbReference type="ARBA" id="ARBA00022617"/>
    </source>
</evidence>
<evidence type="ECO:0000313" key="10">
    <source>
        <dbReference type="Proteomes" id="UP000275579"/>
    </source>
</evidence>
<dbReference type="GO" id="GO:0005506">
    <property type="term" value="F:iron ion binding"/>
    <property type="evidence" value="ECO:0007669"/>
    <property type="project" value="InterPro"/>
</dbReference>
<evidence type="ECO:0000256" key="4">
    <source>
        <dbReference type="ARBA" id="ARBA00023002"/>
    </source>
</evidence>
<reference evidence="9 10" key="1">
    <citation type="submission" date="2018-04" db="EMBL/GenBank/DDBJ databases">
        <title>Complete genome sequences of Streptomyces lydicus strain WYEC and characterization of antagonistic properties of biological control agents.</title>
        <authorList>
            <person name="Mariita R.M."/>
            <person name="Sello J.K."/>
        </authorList>
    </citation>
    <scope>NUCLEOTIDE SEQUENCE [LARGE SCALE GENOMIC DNA]</scope>
    <source>
        <strain evidence="9 10">WYEC 108</strain>
    </source>
</reference>
<dbReference type="Gene3D" id="1.10.630.10">
    <property type="entry name" value="Cytochrome P450"/>
    <property type="match status" value="1"/>
</dbReference>
<evidence type="ECO:0000313" key="9">
    <source>
        <dbReference type="EMBL" id="AZS74951.1"/>
    </source>
</evidence>
<evidence type="ECO:0000256" key="8">
    <source>
        <dbReference type="RuleBase" id="RU000461"/>
    </source>
</evidence>
<protein>
    <submittedName>
        <fullName evidence="9">Cytochrome P450</fullName>
    </submittedName>
</protein>
<evidence type="ECO:0000256" key="7">
    <source>
        <dbReference type="PIRSR" id="PIRSR602403-1"/>
    </source>
</evidence>
<dbReference type="PROSITE" id="PS00086">
    <property type="entry name" value="CYTOCHROME_P450"/>
    <property type="match status" value="1"/>
</dbReference>
<dbReference type="CDD" id="cd11049">
    <property type="entry name" value="CYP170A1-like"/>
    <property type="match status" value="1"/>
</dbReference>
<dbReference type="InterPro" id="IPR036396">
    <property type="entry name" value="Cyt_P450_sf"/>
</dbReference>
<dbReference type="InterPro" id="IPR002403">
    <property type="entry name" value="Cyt_P450_E_grp-IV"/>
</dbReference>
<sequence length="501" mass="55812">MYALLDLRGRRRAGGSRCVPNACTRITGPSRPEEHYSVAGQARNRGQRKAHMATAARLTAPPTAPGRLPLIGHALEMWRRPLEFLDSLTAYDQIVAVYLGPTPTYVLAGPEVVDRVMVADAGHFAKGRSFEKLRDYLGEGLATSEGPFHLRQRRLMQPAFHHRQIDHYARTMARLADERVASWQAGQVVDVTQEMVDLSLAIVTSTLFSTALDEHIAADIRHDVPVVLRGVYNRAIDPTGLWQKLPTPGNRRLAAAHDRLSRAIDHLIRTRRTGLPAEQPDLLSMLLQAQDADSGSTMTDQQVHDELITLLVAGTETAAGGLAWLFHELGRHPAVDRELHEELRTRSGEAPSFEHLSHLPYTRRVVDEALRVRNPGGVTMRRATTEVELAGYRFPPGAEFMFSALVLHRNPHHFHDPLRFHPDRWLPGQKAAPRGAFLPFGAGRHRCIGESFARAEMTTVVAALARRWRLEPLPGAQVRGVMTSTNHPANLLMRVTPRAVR</sequence>
<accession>A0A3S9YIY7</accession>
<dbReference type="PRINTS" id="PR00385">
    <property type="entry name" value="P450"/>
</dbReference>
<dbReference type="Pfam" id="PF00067">
    <property type="entry name" value="p450"/>
    <property type="match status" value="1"/>
</dbReference>
<dbReference type="GO" id="GO:0004497">
    <property type="term" value="F:monooxygenase activity"/>
    <property type="evidence" value="ECO:0007669"/>
    <property type="project" value="UniProtKB-KW"/>
</dbReference>
<dbReference type="InterPro" id="IPR050196">
    <property type="entry name" value="Cytochrome_P450_Monoox"/>
</dbReference>
<gene>
    <name evidence="9" type="ORF">DDE74_32100</name>
</gene>
<dbReference type="InterPro" id="IPR017972">
    <property type="entry name" value="Cyt_P450_CS"/>
</dbReference>
<dbReference type="SUPFAM" id="SSF48264">
    <property type="entry name" value="Cytochrome P450"/>
    <property type="match status" value="1"/>
</dbReference>
<dbReference type="InterPro" id="IPR001128">
    <property type="entry name" value="Cyt_P450"/>
</dbReference>
<dbReference type="EMBL" id="CP029042">
    <property type="protein sequence ID" value="AZS74951.1"/>
    <property type="molecule type" value="Genomic_DNA"/>
</dbReference>
<dbReference type="PANTHER" id="PTHR24291">
    <property type="entry name" value="CYTOCHROME P450 FAMILY 4"/>
    <property type="match status" value="1"/>
</dbReference>
<dbReference type="GO" id="GO:0016705">
    <property type="term" value="F:oxidoreductase activity, acting on paired donors, with incorporation or reduction of molecular oxygen"/>
    <property type="evidence" value="ECO:0007669"/>
    <property type="project" value="InterPro"/>
</dbReference>
<evidence type="ECO:0000256" key="6">
    <source>
        <dbReference type="ARBA" id="ARBA00023033"/>
    </source>
</evidence>
<dbReference type="PANTHER" id="PTHR24291:SF50">
    <property type="entry name" value="BIFUNCTIONAL ALBAFLAVENONE MONOOXYGENASE_TERPENE SYNTHASE"/>
    <property type="match status" value="1"/>
</dbReference>
<comment type="similarity">
    <text evidence="1 8">Belongs to the cytochrome P450 family.</text>
</comment>
<dbReference type="GO" id="GO:0020037">
    <property type="term" value="F:heme binding"/>
    <property type="evidence" value="ECO:0007669"/>
    <property type="project" value="InterPro"/>
</dbReference>
<keyword evidence="4 8" id="KW-0560">Oxidoreductase</keyword>
<organism evidence="9 10">
    <name type="scientific">Streptomyces lydicus</name>
    <dbReference type="NCBI Taxonomy" id="47763"/>
    <lineage>
        <taxon>Bacteria</taxon>
        <taxon>Bacillati</taxon>
        <taxon>Actinomycetota</taxon>
        <taxon>Actinomycetes</taxon>
        <taxon>Kitasatosporales</taxon>
        <taxon>Streptomycetaceae</taxon>
        <taxon>Streptomyces</taxon>
    </lineage>
</organism>
<evidence type="ECO:0000256" key="1">
    <source>
        <dbReference type="ARBA" id="ARBA00010617"/>
    </source>
</evidence>
<feature type="binding site" description="axial binding residue" evidence="7">
    <location>
        <position position="447"/>
    </location>
    <ligand>
        <name>heme</name>
        <dbReference type="ChEBI" id="CHEBI:30413"/>
    </ligand>
    <ligandPart>
        <name>Fe</name>
        <dbReference type="ChEBI" id="CHEBI:18248"/>
    </ligandPart>
</feature>
<comment type="cofactor">
    <cofactor evidence="7">
        <name>heme</name>
        <dbReference type="ChEBI" id="CHEBI:30413"/>
    </cofactor>
</comment>
<keyword evidence="6 8" id="KW-0503">Monooxygenase</keyword>
<evidence type="ECO:0000256" key="3">
    <source>
        <dbReference type="ARBA" id="ARBA00022723"/>
    </source>
</evidence>
<evidence type="ECO:0000256" key="5">
    <source>
        <dbReference type="ARBA" id="ARBA00023004"/>
    </source>
</evidence>
<dbReference type="PRINTS" id="PR00465">
    <property type="entry name" value="EP450IV"/>
</dbReference>
<keyword evidence="3 7" id="KW-0479">Metal-binding</keyword>
<proteinExistence type="inferred from homology"/>
<dbReference type="AlphaFoldDB" id="A0A3S9YIY7"/>
<name>A0A3S9YIY7_9ACTN</name>
<keyword evidence="2 7" id="KW-0349">Heme</keyword>
<keyword evidence="5 7" id="KW-0408">Iron</keyword>
<dbReference type="Proteomes" id="UP000275579">
    <property type="component" value="Chromosome"/>
</dbReference>